<dbReference type="CDD" id="cd06133">
    <property type="entry name" value="ERI-1_3'hExo_like"/>
    <property type="match status" value="1"/>
</dbReference>
<evidence type="ECO:0000313" key="6">
    <source>
        <dbReference type="Proteomes" id="UP000193944"/>
    </source>
</evidence>
<keyword evidence="1" id="KW-0540">Nuclease</keyword>
<evidence type="ECO:0000256" key="3">
    <source>
        <dbReference type="ARBA" id="ARBA00022839"/>
    </source>
</evidence>
<protein>
    <recommendedName>
        <fullName evidence="4">Exonuclease domain-containing protein</fullName>
    </recommendedName>
</protein>
<dbReference type="STRING" id="1754192.A0A1Y1XCJ4"/>
<dbReference type="InterPro" id="IPR013520">
    <property type="entry name" value="Ribonucl_H"/>
</dbReference>
<keyword evidence="2" id="KW-0378">Hydrolase</keyword>
<dbReference type="GO" id="GO:0000175">
    <property type="term" value="F:3'-5'-RNA exonuclease activity"/>
    <property type="evidence" value="ECO:0007669"/>
    <property type="project" value="InterPro"/>
</dbReference>
<dbReference type="PANTHER" id="PTHR23044:SF61">
    <property type="entry name" value="3'-5' EXORIBONUCLEASE 1-RELATED"/>
    <property type="match status" value="1"/>
</dbReference>
<accession>A0A1Y1XCJ4</accession>
<dbReference type="Proteomes" id="UP000193944">
    <property type="component" value="Unassembled WGS sequence"/>
</dbReference>
<gene>
    <name evidence="5" type="ORF">BCR32DRAFT_278238</name>
</gene>
<organism evidence="5 6">
    <name type="scientific">Anaeromyces robustus</name>
    <dbReference type="NCBI Taxonomy" id="1754192"/>
    <lineage>
        <taxon>Eukaryota</taxon>
        <taxon>Fungi</taxon>
        <taxon>Fungi incertae sedis</taxon>
        <taxon>Chytridiomycota</taxon>
        <taxon>Chytridiomycota incertae sedis</taxon>
        <taxon>Neocallimastigomycetes</taxon>
        <taxon>Neocallimastigales</taxon>
        <taxon>Neocallimastigaceae</taxon>
        <taxon>Anaeromyces</taxon>
    </lineage>
</organism>
<reference evidence="5 6" key="1">
    <citation type="submission" date="2016-08" db="EMBL/GenBank/DDBJ databases">
        <title>A Parts List for Fungal Cellulosomes Revealed by Comparative Genomics.</title>
        <authorList>
            <consortium name="DOE Joint Genome Institute"/>
            <person name="Haitjema C.H."/>
            <person name="Gilmore S.P."/>
            <person name="Henske J.K."/>
            <person name="Solomon K.V."/>
            <person name="De Groot R."/>
            <person name="Kuo A."/>
            <person name="Mondo S.J."/>
            <person name="Salamov A.A."/>
            <person name="Labutti K."/>
            <person name="Zhao Z."/>
            <person name="Chiniquy J."/>
            <person name="Barry K."/>
            <person name="Brewer H.M."/>
            <person name="Purvine S.O."/>
            <person name="Wright A.T."/>
            <person name="Boxma B."/>
            <person name="Van Alen T."/>
            <person name="Hackstein J.H."/>
            <person name="Baker S.E."/>
            <person name="Grigoriev I.V."/>
            <person name="O'Malley M.A."/>
        </authorList>
    </citation>
    <scope>NUCLEOTIDE SEQUENCE [LARGE SCALE GENOMIC DNA]</scope>
    <source>
        <strain evidence="5 6">S4</strain>
    </source>
</reference>
<dbReference type="Gene3D" id="3.30.420.10">
    <property type="entry name" value="Ribonuclease H-like superfamily/Ribonuclease H"/>
    <property type="match status" value="1"/>
</dbReference>
<keyword evidence="6" id="KW-1185">Reference proteome</keyword>
<evidence type="ECO:0000313" key="5">
    <source>
        <dbReference type="EMBL" id="ORX83156.1"/>
    </source>
</evidence>
<proteinExistence type="predicted"/>
<keyword evidence="3" id="KW-0269">Exonuclease</keyword>
<dbReference type="InterPro" id="IPR047201">
    <property type="entry name" value="ERI-1_3'hExo-like"/>
</dbReference>
<sequence length="153" mass="17845">MNIRSREITVINNIFIKVIQPYKYYCIIDFEATNDSDPFRPGYGRSDYPSEIIQFPAVLIDSSNNSIVAEFNRYVRPSRNPILTNHILTLTHISQEQVNNADRFIVVLREFEDWLSNYSQKPFDNVCFVTDGQYDFGRILEKECYASNISKPS</sequence>
<dbReference type="OrthoDB" id="448399at2759"/>
<name>A0A1Y1XCJ4_9FUNG</name>
<feature type="non-terminal residue" evidence="5">
    <location>
        <position position="153"/>
    </location>
</feature>
<dbReference type="EMBL" id="MCFG01000078">
    <property type="protein sequence ID" value="ORX83156.1"/>
    <property type="molecule type" value="Genomic_DNA"/>
</dbReference>
<dbReference type="PANTHER" id="PTHR23044">
    <property type="entry name" value="3'-5' EXONUCLEASE ERI1-RELATED"/>
    <property type="match status" value="1"/>
</dbReference>
<evidence type="ECO:0000259" key="4">
    <source>
        <dbReference type="Pfam" id="PF00929"/>
    </source>
</evidence>
<dbReference type="InterPro" id="IPR036397">
    <property type="entry name" value="RNaseH_sf"/>
</dbReference>
<reference evidence="5 6" key="2">
    <citation type="submission" date="2016-08" db="EMBL/GenBank/DDBJ databases">
        <title>Pervasive Adenine N6-methylation of Active Genes in Fungi.</title>
        <authorList>
            <consortium name="DOE Joint Genome Institute"/>
            <person name="Mondo S.J."/>
            <person name="Dannebaum R.O."/>
            <person name="Kuo R.C."/>
            <person name="Labutti K."/>
            <person name="Haridas S."/>
            <person name="Kuo A."/>
            <person name="Salamov A."/>
            <person name="Ahrendt S.R."/>
            <person name="Lipzen A."/>
            <person name="Sullivan W."/>
            <person name="Andreopoulos W.B."/>
            <person name="Clum A."/>
            <person name="Lindquist E."/>
            <person name="Daum C."/>
            <person name="Ramamoorthy G.K."/>
            <person name="Gryganskyi A."/>
            <person name="Culley D."/>
            <person name="Magnuson J.K."/>
            <person name="James T.Y."/>
            <person name="O'Malley M.A."/>
            <person name="Stajich J.E."/>
            <person name="Spatafora J.W."/>
            <person name="Visel A."/>
            <person name="Grigoriev I.V."/>
        </authorList>
    </citation>
    <scope>NUCLEOTIDE SEQUENCE [LARGE SCALE GENOMIC DNA]</scope>
    <source>
        <strain evidence="5 6">S4</strain>
    </source>
</reference>
<evidence type="ECO:0000256" key="2">
    <source>
        <dbReference type="ARBA" id="ARBA00022801"/>
    </source>
</evidence>
<evidence type="ECO:0000256" key="1">
    <source>
        <dbReference type="ARBA" id="ARBA00022722"/>
    </source>
</evidence>
<dbReference type="InterPro" id="IPR051274">
    <property type="entry name" value="3-5_Exoribonuclease"/>
</dbReference>
<dbReference type="SUPFAM" id="SSF53098">
    <property type="entry name" value="Ribonuclease H-like"/>
    <property type="match status" value="1"/>
</dbReference>
<dbReference type="GO" id="GO:0003676">
    <property type="term" value="F:nucleic acid binding"/>
    <property type="evidence" value="ECO:0007669"/>
    <property type="project" value="InterPro"/>
</dbReference>
<dbReference type="InterPro" id="IPR012337">
    <property type="entry name" value="RNaseH-like_sf"/>
</dbReference>
<dbReference type="AlphaFoldDB" id="A0A1Y1XCJ4"/>
<feature type="domain" description="Exonuclease" evidence="4">
    <location>
        <begin position="27"/>
        <end position="145"/>
    </location>
</feature>
<comment type="caution">
    <text evidence="5">The sequence shown here is derived from an EMBL/GenBank/DDBJ whole genome shotgun (WGS) entry which is preliminary data.</text>
</comment>
<dbReference type="Pfam" id="PF00929">
    <property type="entry name" value="RNase_T"/>
    <property type="match status" value="1"/>
</dbReference>